<keyword evidence="7" id="KW-1185">Reference proteome</keyword>
<dbReference type="GO" id="GO:0006260">
    <property type="term" value="P:DNA replication"/>
    <property type="evidence" value="ECO:0007669"/>
    <property type="project" value="UniProtKB-UniRule"/>
</dbReference>
<dbReference type="InterPro" id="IPR036388">
    <property type="entry name" value="WH-like_DNA-bd_sf"/>
</dbReference>
<dbReference type="InterPro" id="IPR036390">
    <property type="entry name" value="WH_DNA-bd_sf"/>
</dbReference>
<evidence type="ECO:0000256" key="2">
    <source>
        <dbReference type="ARBA" id="ARBA00022618"/>
    </source>
</evidence>
<comment type="subunit">
    <text evidence="5">Homodimer. Homodimerization may be required to stabilize the binding of ScpA to the Smc head domains. Component of a cohesin-like complex composed of ScpA, ScpB and the Smc homodimer, in which ScpA and ScpB bind to the head domain of Smc. The presence of the three proteins is required for the association of the complex with DNA.</text>
</comment>
<evidence type="ECO:0000313" key="6">
    <source>
        <dbReference type="EMBL" id="BAQ23676.1"/>
    </source>
</evidence>
<sequence>MTPLSKIEALLFVAGEDGLSLRQLATLLDMPVTALLQQLEKMAQKYESDDNSALSLLESSKTYKLVTKKEYADLLRQYSKSPINQSLSRASLEVLSIIAYKQPITRIEIDEIRGVNSSSAISKLQAFALIQEAGKKEVIGRPNLYATSDYFLDYMGINSLEELPDASSIELKDEEFILFDNKGKTEQIKEDVKEENEN</sequence>
<dbReference type="AlphaFoldDB" id="A0A1L7LHM5"/>
<dbReference type="KEGG" id="strg:SRT_04150"/>
<evidence type="ECO:0000256" key="5">
    <source>
        <dbReference type="HAMAP-Rule" id="MF_01804"/>
    </source>
</evidence>
<keyword evidence="2 5" id="KW-0132">Cell division</keyword>
<dbReference type="PANTHER" id="PTHR34298">
    <property type="entry name" value="SEGREGATION AND CONDENSATION PROTEIN B"/>
    <property type="match status" value="1"/>
</dbReference>
<proteinExistence type="inferred from homology"/>
<dbReference type="GO" id="GO:0051304">
    <property type="term" value="P:chromosome separation"/>
    <property type="evidence" value="ECO:0007669"/>
    <property type="project" value="InterPro"/>
</dbReference>
<comment type="subcellular location">
    <subcellularLocation>
        <location evidence="5">Cytoplasm</location>
    </subcellularLocation>
    <text evidence="5">Associated with two foci at the outer edges of the nucleoid region in young cells, and at four foci within both cell halves in older cells.</text>
</comment>
<dbReference type="PIRSF" id="PIRSF019345">
    <property type="entry name" value="ScpB"/>
    <property type="match status" value="1"/>
</dbReference>
<name>A0A1L7LHM5_9STRE</name>
<dbReference type="SUPFAM" id="SSF46785">
    <property type="entry name" value="Winged helix' DNA-binding domain"/>
    <property type="match status" value="2"/>
</dbReference>
<keyword evidence="4 5" id="KW-0131">Cell cycle</keyword>
<dbReference type="GO" id="GO:0005737">
    <property type="term" value="C:cytoplasm"/>
    <property type="evidence" value="ECO:0007669"/>
    <property type="project" value="UniProtKB-SubCell"/>
</dbReference>
<comment type="function">
    <text evidence="5">Participates in chromosomal partition during cell division. May act via the formation of a condensin-like complex containing Smc and ScpA that pull DNA away from mid-cell into both cell halves.</text>
</comment>
<accession>A0A1L7LHM5</accession>
<dbReference type="Gene3D" id="1.10.10.10">
    <property type="entry name" value="Winged helix-like DNA-binding domain superfamily/Winged helix DNA-binding domain"/>
    <property type="match status" value="2"/>
</dbReference>
<dbReference type="RefSeq" id="WP_128832891.1">
    <property type="nucleotide sequence ID" value="NZ_AP014612.1"/>
</dbReference>
<evidence type="ECO:0000313" key="7">
    <source>
        <dbReference type="Proteomes" id="UP000217758"/>
    </source>
</evidence>
<dbReference type="PANTHER" id="PTHR34298:SF2">
    <property type="entry name" value="SEGREGATION AND CONDENSATION PROTEIN B"/>
    <property type="match status" value="1"/>
</dbReference>
<evidence type="ECO:0000256" key="4">
    <source>
        <dbReference type="ARBA" id="ARBA00023306"/>
    </source>
</evidence>
<gene>
    <name evidence="5 6" type="primary">scpB</name>
    <name evidence="6" type="ORF">SRT_04150</name>
</gene>
<dbReference type="HAMAP" id="MF_01804">
    <property type="entry name" value="ScpB"/>
    <property type="match status" value="1"/>
</dbReference>
<dbReference type="Proteomes" id="UP000217758">
    <property type="component" value="Chromosome"/>
</dbReference>
<organism evidence="6 7">
    <name type="scientific">Streptococcus troglodytae</name>
    <dbReference type="NCBI Taxonomy" id="1111760"/>
    <lineage>
        <taxon>Bacteria</taxon>
        <taxon>Bacillati</taxon>
        <taxon>Bacillota</taxon>
        <taxon>Bacilli</taxon>
        <taxon>Lactobacillales</taxon>
        <taxon>Streptococcaceae</taxon>
        <taxon>Streptococcus</taxon>
    </lineage>
</organism>
<dbReference type="Pfam" id="PF04079">
    <property type="entry name" value="SMC_ScpB"/>
    <property type="match status" value="1"/>
</dbReference>
<dbReference type="EMBL" id="AP014612">
    <property type="protein sequence ID" value="BAQ23676.1"/>
    <property type="molecule type" value="Genomic_DNA"/>
</dbReference>
<comment type="similarity">
    <text evidence="5">Belongs to the ScpB family.</text>
</comment>
<evidence type="ECO:0000256" key="3">
    <source>
        <dbReference type="ARBA" id="ARBA00022829"/>
    </source>
</evidence>
<dbReference type="GO" id="GO:0051301">
    <property type="term" value="P:cell division"/>
    <property type="evidence" value="ECO:0007669"/>
    <property type="project" value="UniProtKB-KW"/>
</dbReference>
<reference evidence="6 7" key="1">
    <citation type="journal article" date="2016" name="Microbiol. Immunol.">
        <title>Complete genome sequence of Streptococcus troglodytae TKU31 isolated from the oral cavity of a chimpanzee (Pan troglodytes).</title>
        <authorList>
            <person name="Okamoto M."/>
            <person name="Naito M."/>
            <person name="Miyanohara M."/>
            <person name="Imai S."/>
            <person name="Nomura Y."/>
            <person name="Saito W."/>
            <person name="Momoi Y."/>
            <person name="Takada K."/>
            <person name="Miyabe-Nishiwaki T."/>
            <person name="Tomonaga M."/>
            <person name="Hanada N."/>
        </authorList>
    </citation>
    <scope>NUCLEOTIDE SEQUENCE [LARGE SCALE GENOMIC DNA]</scope>
    <source>
        <strain evidence="7">TKU 31</strain>
    </source>
</reference>
<keyword evidence="1 5" id="KW-0963">Cytoplasm</keyword>
<dbReference type="NCBIfam" id="TIGR00281">
    <property type="entry name" value="SMC-Scp complex subunit ScpB"/>
    <property type="match status" value="1"/>
</dbReference>
<dbReference type="InterPro" id="IPR005234">
    <property type="entry name" value="ScpB_csome_segregation"/>
</dbReference>
<keyword evidence="3 5" id="KW-0159">Chromosome partition</keyword>
<protein>
    <recommendedName>
        <fullName evidence="5">Segregation and condensation protein B</fullName>
    </recommendedName>
</protein>
<evidence type="ECO:0000256" key="1">
    <source>
        <dbReference type="ARBA" id="ARBA00022490"/>
    </source>
</evidence>